<dbReference type="RefSeq" id="WP_057821034.1">
    <property type="nucleotide sequence ID" value="NZ_AZEC01000009.1"/>
</dbReference>
<keyword evidence="2" id="KW-1133">Transmembrane helix</keyword>
<dbReference type="Proteomes" id="UP000051330">
    <property type="component" value="Unassembled WGS sequence"/>
</dbReference>
<dbReference type="GO" id="GO:0003796">
    <property type="term" value="F:lysozyme activity"/>
    <property type="evidence" value="ECO:0007669"/>
    <property type="project" value="InterPro"/>
</dbReference>
<evidence type="ECO:0000256" key="1">
    <source>
        <dbReference type="ARBA" id="ARBA00010646"/>
    </source>
</evidence>
<gene>
    <name evidence="3" type="ORF">FD09_GL003112</name>
</gene>
<reference evidence="3 4" key="1">
    <citation type="journal article" date="2015" name="Genome Announc.">
        <title>Expanding the biotechnology potential of lactobacilli through comparative genomics of 213 strains and associated genera.</title>
        <authorList>
            <person name="Sun Z."/>
            <person name="Harris H.M."/>
            <person name="McCann A."/>
            <person name="Guo C."/>
            <person name="Argimon S."/>
            <person name="Zhang W."/>
            <person name="Yang X."/>
            <person name="Jeffery I.B."/>
            <person name="Cooney J.C."/>
            <person name="Kagawa T.F."/>
            <person name="Liu W."/>
            <person name="Song Y."/>
            <person name="Salvetti E."/>
            <person name="Wrobel A."/>
            <person name="Rasinkangas P."/>
            <person name="Parkhill J."/>
            <person name="Rea M.C."/>
            <person name="O'Sullivan O."/>
            <person name="Ritari J."/>
            <person name="Douillard F.P."/>
            <person name="Paul Ross R."/>
            <person name="Yang R."/>
            <person name="Briner A.E."/>
            <person name="Felis G.E."/>
            <person name="de Vos W.M."/>
            <person name="Barrangou R."/>
            <person name="Klaenhammer T.R."/>
            <person name="Caufield P.W."/>
            <person name="Cui Y."/>
            <person name="Zhang H."/>
            <person name="O'Toole P.W."/>
        </authorList>
    </citation>
    <scope>NUCLEOTIDE SEQUENCE [LARGE SCALE GENOMIC DNA]</scope>
    <source>
        <strain evidence="3 4">DSM 12744</strain>
    </source>
</reference>
<evidence type="ECO:0000256" key="2">
    <source>
        <dbReference type="SAM" id="Phobius"/>
    </source>
</evidence>
<comment type="caution">
    <text evidence="3">The sequence shown here is derived from an EMBL/GenBank/DDBJ whole genome shotgun (WGS) entry which is preliminary data.</text>
</comment>
<protein>
    <recommendedName>
        <fullName evidence="5">Lysozyme</fullName>
    </recommendedName>
</protein>
<comment type="similarity">
    <text evidence="1">Belongs to the glycosyl hydrolase 25 family.</text>
</comment>
<dbReference type="STRING" id="1423792.FD09_GL003112"/>
<name>A0A0R1N3W9_9LACO</name>
<dbReference type="PROSITE" id="PS51904">
    <property type="entry name" value="GLYCOSYL_HYDROL_F25_2"/>
    <property type="match status" value="1"/>
</dbReference>
<keyword evidence="4" id="KW-1185">Reference proteome</keyword>
<keyword evidence="2" id="KW-0472">Membrane</keyword>
<proteinExistence type="inferred from homology"/>
<evidence type="ECO:0000313" key="4">
    <source>
        <dbReference type="Proteomes" id="UP000051330"/>
    </source>
</evidence>
<organism evidence="3 4">
    <name type="scientific">Schleiferilactobacillus perolens DSM 12744</name>
    <dbReference type="NCBI Taxonomy" id="1423792"/>
    <lineage>
        <taxon>Bacteria</taxon>
        <taxon>Bacillati</taxon>
        <taxon>Bacillota</taxon>
        <taxon>Bacilli</taxon>
        <taxon>Lactobacillales</taxon>
        <taxon>Lactobacillaceae</taxon>
        <taxon>Schleiferilactobacillus</taxon>
    </lineage>
</organism>
<dbReference type="EMBL" id="AZEC01000009">
    <property type="protein sequence ID" value="KRL12242.1"/>
    <property type="molecule type" value="Genomic_DNA"/>
</dbReference>
<evidence type="ECO:0000313" key="3">
    <source>
        <dbReference type="EMBL" id="KRL12242.1"/>
    </source>
</evidence>
<dbReference type="AlphaFoldDB" id="A0A0R1N3W9"/>
<dbReference type="InterPro" id="IPR002053">
    <property type="entry name" value="Glyco_hydro_25"/>
</dbReference>
<dbReference type="GO" id="GO:0016998">
    <property type="term" value="P:cell wall macromolecule catabolic process"/>
    <property type="evidence" value="ECO:0007669"/>
    <property type="project" value="InterPro"/>
</dbReference>
<dbReference type="GO" id="GO:0009253">
    <property type="term" value="P:peptidoglycan catabolic process"/>
    <property type="evidence" value="ECO:0007669"/>
    <property type="project" value="InterPro"/>
</dbReference>
<dbReference type="InterPro" id="IPR017853">
    <property type="entry name" value="GH"/>
</dbReference>
<accession>A0A0R1N3W9</accession>
<dbReference type="Gene3D" id="3.20.20.80">
    <property type="entry name" value="Glycosidases"/>
    <property type="match status" value="1"/>
</dbReference>
<sequence length="241" mass="26806">MRRPAPIYANSFRRHWGWWLLVIGGVLLAGWLLWRHLAPVSLTTGEYPVNGTFVSQTDGSVDFPTIKETGAKFVYVHAAQGASYQDDRVTENMASAQGAGLAVGVEHALSFDTTPEAQLANLQKAVGNQWGTLPVVVSLSLYGDYESTPPNQTRVLTVLTAMQTGLQKNGRSMIVRTSSTLAKKYGLKQHFNLWITDQQETQNRVLFFRRGNFPHNTALPLITFNGNSHDWRQQFGTTLVD</sequence>
<dbReference type="Pfam" id="PF01183">
    <property type="entry name" value="Glyco_hydro_25"/>
    <property type="match status" value="1"/>
</dbReference>
<dbReference type="PATRIC" id="fig|1423792.3.peg.3205"/>
<keyword evidence="2" id="KW-0812">Transmembrane</keyword>
<dbReference type="OrthoDB" id="2151413at2"/>
<dbReference type="SUPFAM" id="SSF51445">
    <property type="entry name" value="(Trans)glycosidases"/>
    <property type="match status" value="1"/>
</dbReference>
<feature type="transmembrane region" description="Helical" evidence="2">
    <location>
        <begin position="16"/>
        <end position="34"/>
    </location>
</feature>
<evidence type="ECO:0008006" key="5">
    <source>
        <dbReference type="Google" id="ProtNLM"/>
    </source>
</evidence>